<evidence type="ECO:0000313" key="2">
    <source>
        <dbReference type="EMBL" id="GIO39067.1"/>
    </source>
</evidence>
<dbReference type="EMBL" id="BORR01000017">
    <property type="protein sequence ID" value="GIO39067.1"/>
    <property type="molecule type" value="Genomic_DNA"/>
</dbReference>
<dbReference type="AlphaFoldDB" id="A0A919XYR4"/>
<keyword evidence="3" id="KW-1185">Reference proteome</keyword>
<gene>
    <name evidence="2" type="ORF">J41TS12_39280</name>
</gene>
<comment type="caution">
    <text evidence="2">The sequence shown here is derived from an EMBL/GenBank/DDBJ whole genome shotgun (WGS) entry which is preliminary data.</text>
</comment>
<name>A0A919XYR4_9BACL</name>
<dbReference type="Proteomes" id="UP000681162">
    <property type="component" value="Unassembled WGS sequence"/>
</dbReference>
<protein>
    <submittedName>
        <fullName evidence="2">Uncharacterized protein</fullName>
    </submittedName>
</protein>
<organism evidence="2 3">
    <name type="scientific">Paenibacillus antibioticophila</name>
    <dbReference type="NCBI Taxonomy" id="1274374"/>
    <lineage>
        <taxon>Bacteria</taxon>
        <taxon>Bacillati</taxon>
        <taxon>Bacillota</taxon>
        <taxon>Bacilli</taxon>
        <taxon>Bacillales</taxon>
        <taxon>Paenibacillaceae</taxon>
        <taxon>Paenibacillus</taxon>
    </lineage>
</organism>
<accession>A0A919XYR4</accession>
<feature type="region of interest" description="Disordered" evidence="1">
    <location>
        <begin position="45"/>
        <end position="68"/>
    </location>
</feature>
<sequence length="125" mass="14129">MSLKVKKNHNVLVEDRTYRAGEIIPSLDEKEEKRLLNLDVCELAPDLPSSIQGTGKDKDSNNGDQLPPDEVILTIEQFAELKADEQKARLKKLEIEPEGKAEDRIAQYEDWYAQQLPAGDLNAQL</sequence>
<reference evidence="2 3" key="1">
    <citation type="submission" date="2021-03" db="EMBL/GenBank/DDBJ databases">
        <title>Antimicrobial resistance genes in bacteria isolated from Japanese honey, and their potential for conferring macrolide and lincosamide resistance in the American foulbrood pathogen Paenibacillus larvae.</title>
        <authorList>
            <person name="Okamoto M."/>
            <person name="Kumagai M."/>
            <person name="Kanamori H."/>
            <person name="Takamatsu D."/>
        </authorList>
    </citation>
    <scope>NUCLEOTIDE SEQUENCE [LARGE SCALE GENOMIC DNA]</scope>
    <source>
        <strain evidence="2 3">J41TS12</strain>
    </source>
</reference>
<evidence type="ECO:0000256" key="1">
    <source>
        <dbReference type="SAM" id="MobiDB-lite"/>
    </source>
</evidence>
<evidence type="ECO:0000313" key="3">
    <source>
        <dbReference type="Proteomes" id="UP000681162"/>
    </source>
</evidence>
<proteinExistence type="predicted"/>
<dbReference type="RefSeq" id="WP_212941999.1">
    <property type="nucleotide sequence ID" value="NZ_BORR01000017.1"/>
</dbReference>